<sequence length="252" mass="26514">MHFLQDFVLIAGAGLLGGAMNAIAGGGSFVTLPALVAAGVPSLSANATSTVALVPSALATAFAYRKDFQNFEGVKFSTMAVVSVVGGILGALLLISTPQRVFDHIFPFLLLFGVAVFALGRKLGDYLRARINVHPAALPVAQFALGIYGGYFGGAVGVMMLATWSVLTHASINMMQASRHLLNAAMNTTASLFFIFGGLIHWKQMGVLLVAAAIGGYVTGHYGRRLDPAKARVIITVLNSVIVALVFWRQYG</sequence>
<comment type="similarity">
    <text evidence="2 8">Belongs to the 4-toluene sulfonate uptake permease (TSUP) (TC 2.A.102) family.</text>
</comment>
<feature type="transmembrane region" description="Helical" evidence="8">
    <location>
        <begin position="76"/>
        <end position="95"/>
    </location>
</feature>
<dbReference type="InterPro" id="IPR052017">
    <property type="entry name" value="TSUP"/>
</dbReference>
<gene>
    <name evidence="9" type="ORF">GJ654_00640</name>
</gene>
<dbReference type="EMBL" id="WNKS01000001">
    <property type="protein sequence ID" value="MTV29492.1"/>
    <property type="molecule type" value="Genomic_DNA"/>
</dbReference>
<evidence type="ECO:0000313" key="9">
    <source>
        <dbReference type="EMBL" id="MTV29492.1"/>
    </source>
</evidence>
<accession>A0A6N8DGT3</accession>
<evidence type="ECO:0000256" key="8">
    <source>
        <dbReference type="RuleBase" id="RU363041"/>
    </source>
</evidence>
<keyword evidence="3" id="KW-0813">Transport</keyword>
<dbReference type="Proteomes" id="UP000439113">
    <property type="component" value="Unassembled WGS sequence"/>
</dbReference>
<evidence type="ECO:0000256" key="7">
    <source>
        <dbReference type="ARBA" id="ARBA00023136"/>
    </source>
</evidence>
<evidence type="ECO:0000256" key="5">
    <source>
        <dbReference type="ARBA" id="ARBA00022692"/>
    </source>
</evidence>
<feature type="transmembrane region" description="Helical" evidence="8">
    <location>
        <begin position="207"/>
        <end position="223"/>
    </location>
</feature>
<feature type="transmembrane region" description="Helical" evidence="8">
    <location>
        <begin position="140"/>
        <end position="161"/>
    </location>
</feature>
<evidence type="ECO:0000313" key="10">
    <source>
        <dbReference type="Proteomes" id="UP000439113"/>
    </source>
</evidence>
<dbReference type="PANTHER" id="PTHR30269">
    <property type="entry name" value="TRANSMEMBRANE PROTEIN YFCA"/>
    <property type="match status" value="1"/>
</dbReference>
<dbReference type="Pfam" id="PF01925">
    <property type="entry name" value="TauE"/>
    <property type="match status" value="1"/>
</dbReference>
<reference evidence="9 10" key="1">
    <citation type="submission" date="2019-11" db="EMBL/GenBank/DDBJ databases">
        <title>Whole-genome sequence of a Rhodoblastus acidophilus DSM 142.</title>
        <authorList>
            <person name="Kyndt J.A."/>
            <person name="Meyer T.E."/>
        </authorList>
    </citation>
    <scope>NUCLEOTIDE SEQUENCE [LARGE SCALE GENOMIC DNA]</scope>
    <source>
        <strain evidence="9 10">DSM 142</strain>
    </source>
</reference>
<feature type="transmembrane region" description="Helical" evidence="8">
    <location>
        <begin position="181"/>
        <end position="200"/>
    </location>
</feature>
<dbReference type="AlphaFoldDB" id="A0A6N8DGT3"/>
<dbReference type="GO" id="GO:0005886">
    <property type="term" value="C:plasma membrane"/>
    <property type="evidence" value="ECO:0007669"/>
    <property type="project" value="UniProtKB-SubCell"/>
</dbReference>
<evidence type="ECO:0000256" key="2">
    <source>
        <dbReference type="ARBA" id="ARBA00009142"/>
    </source>
</evidence>
<feature type="transmembrane region" description="Helical" evidence="8">
    <location>
        <begin position="47"/>
        <end position="64"/>
    </location>
</feature>
<keyword evidence="6 8" id="KW-1133">Transmembrane helix</keyword>
<keyword evidence="7 8" id="KW-0472">Membrane</keyword>
<keyword evidence="4 8" id="KW-1003">Cell membrane</keyword>
<comment type="subcellular location">
    <subcellularLocation>
        <location evidence="1 8">Cell membrane</location>
        <topology evidence="1 8">Multi-pass membrane protein</topology>
    </subcellularLocation>
</comment>
<feature type="transmembrane region" description="Helical" evidence="8">
    <location>
        <begin position="229"/>
        <end position="248"/>
    </location>
</feature>
<name>A0A6N8DGT3_RHOAC</name>
<feature type="transmembrane region" description="Helical" evidence="8">
    <location>
        <begin position="101"/>
        <end position="119"/>
    </location>
</feature>
<evidence type="ECO:0000256" key="1">
    <source>
        <dbReference type="ARBA" id="ARBA00004651"/>
    </source>
</evidence>
<dbReference type="PANTHER" id="PTHR30269:SF0">
    <property type="entry name" value="MEMBRANE TRANSPORTER PROTEIN YFCA-RELATED"/>
    <property type="match status" value="1"/>
</dbReference>
<evidence type="ECO:0000256" key="6">
    <source>
        <dbReference type="ARBA" id="ARBA00022989"/>
    </source>
</evidence>
<protein>
    <recommendedName>
        <fullName evidence="8">Probable membrane transporter protein</fullName>
    </recommendedName>
</protein>
<evidence type="ECO:0000256" key="3">
    <source>
        <dbReference type="ARBA" id="ARBA00022448"/>
    </source>
</evidence>
<evidence type="ECO:0000256" key="4">
    <source>
        <dbReference type="ARBA" id="ARBA00022475"/>
    </source>
</evidence>
<proteinExistence type="inferred from homology"/>
<dbReference type="OrthoDB" id="9807082at2"/>
<organism evidence="9 10">
    <name type="scientific">Rhodoblastus acidophilus</name>
    <name type="common">Rhodopseudomonas acidophila</name>
    <dbReference type="NCBI Taxonomy" id="1074"/>
    <lineage>
        <taxon>Bacteria</taxon>
        <taxon>Pseudomonadati</taxon>
        <taxon>Pseudomonadota</taxon>
        <taxon>Alphaproteobacteria</taxon>
        <taxon>Hyphomicrobiales</taxon>
        <taxon>Rhodoblastaceae</taxon>
        <taxon>Rhodoblastus</taxon>
    </lineage>
</organism>
<dbReference type="InterPro" id="IPR002781">
    <property type="entry name" value="TM_pro_TauE-like"/>
</dbReference>
<keyword evidence="5 8" id="KW-0812">Transmembrane</keyword>
<comment type="caution">
    <text evidence="9">The sequence shown here is derived from an EMBL/GenBank/DDBJ whole genome shotgun (WGS) entry which is preliminary data.</text>
</comment>